<keyword evidence="2" id="KW-1185">Reference proteome</keyword>
<evidence type="ECO:0000313" key="2">
    <source>
        <dbReference type="Proteomes" id="UP000070344"/>
    </source>
</evidence>
<organism evidence="1 2">
    <name type="scientific">candidate division MSBL1 archaeon SCGC-AAA259O05</name>
    <dbReference type="NCBI Taxonomy" id="1698271"/>
    <lineage>
        <taxon>Archaea</taxon>
        <taxon>Methanobacteriati</taxon>
        <taxon>Methanobacteriota</taxon>
        <taxon>candidate division MSBL1</taxon>
    </lineage>
</organism>
<sequence>METWGVNMKKILVNGLAESAGKTASVLGLYSHLRKFGGVSLLKPLAGNNYWHDYPILVEGIREGRIYGKDAKLLSKASGVKEEIVNPLHRLWIPSKLAGTGGTAENTVMLDRIYDGEKTHALLNSQVKISTGIFPFLENIDNLEKYSDEKEHTRLVESIYPEAFQNSRSQARGSDFLIIESYSKIAIPYPVSDVDLVVTVEPGRAYLSDGEKFEEAESLALEIYAEYGFEETRAGKCLEAIDSEAFTIFPIDLETAPPEEGYVEYEDLAEAVIGQLENDPAD</sequence>
<accession>A0A133V0C6</accession>
<dbReference type="AlphaFoldDB" id="A0A133V0C6"/>
<proteinExistence type="predicted"/>
<comment type="caution">
    <text evidence="1">The sequence shown here is derived from an EMBL/GenBank/DDBJ whole genome shotgun (WGS) entry which is preliminary data.</text>
</comment>
<gene>
    <name evidence="1" type="ORF">AKJ41_04745</name>
</gene>
<dbReference type="Proteomes" id="UP000070344">
    <property type="component" value="Unassembled WGS sequence"/>
</dbReference>
<evidence type="ECO:0008006" key="3">
    <source>
        <dbReference type="Google" id="ProtNLM"/>
    </source>
</evidence>
<evidence type="ECO:0000313" key="1">
    <source>
        <dbReference type="EMBL" id="KXA99882.1"/>
    </source>
</evidence>
<name>A0A133V0C6_9EURY</name>
<protein>
    <recommendedName>
        <fullName evidence="3">ATPase</fullName>
    </recommendedName>
</protein>
<reference evidence="1 2" key="1">
    <citation type="journal article" date="2016" name="Sci. Rep.">
        <title>Metabolic traits of an uncultured archaeal lineage -MSBL1- from brine pools of the Red Sea.</title>
        <authorList>
            <person name="Mwirichia R."/>
            <person name="Alam I."/>
            <person name="Rashid M."/>
            <person name="Vinu M."/>
            <person name="Ba-Alawi W."/>
            <person name="Anthony Kamau A."/>
            <person name="Kamanda Ngugi D."/>
            <person name="Goker M."/>
            <person name="Klenk H.P."/>
            <person name="Bajic V."/>
            <person name="Stingl U."/>
        </authorList>
    </citation>
    <scope>NUCLEOTIDE SEQUENCE [LARGE SCALE GENOMIC DNA]</scope>
    <source>
        <strain evidence="1">SCGC-AAA259O05</strain>
    </source>
</reference>
<dbReference type="EMBL" id="LHXV01000065">
    <property type="protein sequence ID" value="KXA99882.1"/>
    <property type="molecule type" value="Genomic_DNA"/>
</dbReference>